<dbReference type="Pfam" id="PF09184">
    <property type="entry name" value="PPP4R2"/>
    <property type="match status" value="1"/>
</dbReference>
<feature type="compositionally biased region" description="Low complexity" evidence="2">
    <location>
        <begin position="569"/>
        <end position="578"/>
    </location>
</feature>
<evidence type="ECO:0000256" key="1">
    <source>
        <dbReference type="ARBA" id="ARBA00009207"/>
    </source>
</evidence>
<dbReference type="PANTHER" id="PTHR16487:SF0">
    <property type="entry name" value="PROTEIN PHOSPHATASE 4 REGULATORY SUBUNIT 2-RELATED"/>
    <property type="match status" value="1"/>
</dbReference>
<keyword evidence="4" id="KW-1185">Reference proteome</keyword>
<feature type="compositionally biased region" description="Low complexity" evidence="2">
    <location>
        <begin position="260"/>
        <end position="280"/>
    </location>
</feature>
<dbReference type="Proteomes" id="UP001174691">
    <property type="component" value="Unassembled WGS sequence"/>
</dbReference>
<comment type="similarity">
    <text evidence="1">Belongs to the PPP4R2 family.</text>
</comment>
<reference evidence="3" key="1">
    <citation type="submission" date="2022-07" db="EMBL/GenBank/DDBJ databases">
        <title>Fungi with potential for degradation of polypropylene.</title>
        <authorList>
            <person name="Gostincar C."/>
        </authorList>
    </citation>
    <scope>NUCLEOTIDE SEQUENCE</scope>
    <source>
        <strain evidence="3">EXF-13287</strain>
    </source>
</reference>
<dbReference type="InterPro" id="IPR015267">
    <property type="entry name" value="PPP4R2"/>
</dbReference>
<protein>
    <recommendedName>
        <fullName evidence="5">PPP4R2-domain-containing protein</fullName>
    </recommendedName>
</protein>
<dbReference type="EMBL" id="JANBVN010000086">
    <property type="protein sequence ID" value="KAJ9148715.1"/>
    <property type="molecule type" value="Genomic_DNA"/>
</dbReference>
<feature type="region of interest" description="Disordered" evidence="2">
    <location>
        <begin position="43"/>
        <end position="115"/>
    </location>
</feature>
<evidence type="ECO:0000313" key="4">
    <source>
        <dbReference type="Proteomes" id="UP001174691"/>
    </source>
</evidence>
<dbReference type="GO" id="GO:0019888">
    <property type="term" value="F:protein phosphatase regulator activity"/>
    <property type="evidence" value="ECO:0007669"/>
    <property type="project" value="InterPro"/>
</dbReference>
<feature type="compositionally biased region" description="Basic and acidic residues" evidence="2">
    <location>
        <begin position="507"/>
        <end position="544"/>
    </location>
</feature>
<comment type="caution">
    <text evidence="3">The sequence shown here is derived from an EMBL/GenBank/DDBJ whole genome shotgun (WGS) entry which is preliminary data.</text>
</comment>
<feature type="compositionally biased region" description="Low complexity" evidence="2">
    <location>
        <begin position="288"/>
        <end position="310"/>
    </location>
</feature>
<dbReference type="GO" id="GO:0030289">
    <property type="term" value="C:protein phosphatase 4 complex"/>
    <property type="evidence" value="ECO:0007669"/>
    <property type="project" value="InterPro"/>
</dbReference>
<evidence type="ECO:0008006" key="5">
    <source>
        <dbReference type="Google" id="ProtNLM"/>
    </source>
</evidence>
<gene>
    <name evidence="3" type="ORF">NKR19_g5922</name>
</gene>
<evidence type="ECO:0000313" key="3">
    <source>
        <dbReference type="EMBL" id="KAJ9148715.1"/>
    </source>
</evidence>
<proteinExistence type="inferred from homology"/>
<dbReference type="GO" id="GO:0005634">
    <property type="term" value="C:nucleus"/>
    <property type="evidence" value="ECO:0007669"/>
    <property type="project" value="TreeGrafter"/>
</dbReference>
<dbReference type="AlphaFoldDB" id="A0AA38S3R6"/>
<feature type="compositionally biased region" description="Low complexity" evidence="2">
    <location>
        <begin position="391"/>
        <end position="408"/>
    </location>
</feature>
<feature type="region of interest" description="Disordered" evidence="2">
    <location>
        <begin position="240"/>
        <end position="344"/>
    </location>
</feature>
<feature type="compositionally biased region" description="Polar residues" evidence="2">
    <location>
        <begin position="323"/>
        <end position="335"/>
    </location>
</feature>
<name>A0AA38S3R6_9PEZI</name>
<dbReference type="GO" id="GO:0005737">
    <property type="term" value="C:cytoplasm"/>
    <property type="evidence" value="ECO:0007669"/>
    <property type="project" value="TreeGrafter"/>
</dbReference>
<feature type="region of interest" description="Disordered" evidence="2">
    <location>
        <begin position="389"/>
        <end position="477"/>
    </location>
</feature>
<feature type="compositionally biased region" description="Low complexity" evidence="2">
    <location>
        <begin position="96"/>
        <end position="110"/>
    </location>
</feature>
<feature type="region of interest" description="Disordered" evidence="2">
    <location>
        <begin position="489"/>
        <end position="612"/>
    </location>
</feature>
<sequence>MESDDEILHRLSKDGSMDFQFWEILLPGLIARIEKIAHTEFPVPNIPDPPATRTPAPRFLMPIPSSDPIAPTESAPSSQETDKENALPSSSVGITSAPSSSRPLPALPQLVQPPIPSGSLPGPIARLLNEVTSTLAEGFKRYPPHTIQRLAELVLEPKRHYRSLTAYLHALDRVVHVTSGSNIYPLPPAVPDMSQMSLLANGVGGAGGQGGGLQINTAAANSLGSDESLGGALLTPIPWLARRPNGGGSEDGGGSEEDGSASSPLSAAAAAGSAGDHSPAQTPPPLQQQPVAAAASQQPQPQPQPQSQSPTAPPPATEDATPSTRPQVRTESTETIEGPNGIGSIETVSVSVNGVPSTGAAVLASRGVTQGELLRQEQRAGVVPLSQLVRQAQQQQQQQQQAQAQQAQGGSSAADGDTSVAKAEEDGGGDAAMEGGEEDVPHARGPSEIDDVDTGPQAGSGGATHLAVGSTSASGQPVVKIQGIDVEAAVGRKADGSSLRSSSSSPDEERRTSPEKAGGEEVVPRSPKREAEEELHGEGKKARVAESGGWAGKRPGDLVMGTDGRLTEGEGVTAGGEEAAVKPETDGEGDVVIRDQASSDEPAAEGEAGQGG</sequence>
<organism evidence="3 4">
    <name type="scientific">Coniochaeta hoffmannii</name>
    <dbReference type="NCBI Taxonomy" id="91930"/>
    <lineage>
        <taxon>Eukaryota</taxon>
        <taxon>Fungi</taxon>
        <taxon>Dikarya</taxon>
        <taxon>Ascomycota</taxon>
        <taxon>Pezizomycotina</taxon>
        <taxon>Sordariomycetes</taxon>
        <taxon>Sordariomycetidae</taxon>
        <taxon>Coniochaetales</taxon>
        <taxon>Coniochaetaceae</taxon>
        <taxon>Coniochaeta</taxon>
    </lineage>
</organism>
<evidence type="ECO:0000256" key="2">
    <source>
        <dbReference type="SAM" id="MobiDB-lite"/>
    </source>
</evidence>
<dbReference type="PANTHER" id="PTHR16487">
    <property type="entry name" value="PPP4R2-RELATED PROTEIN"/>
    <property type="match status" value="1"/>
</dbReference>
<accession>A0AA38S3R6</accession>